<dbReference type="RefSeq" id="WP_183185951.1">
    <property type="nucleotide sequence ID" value="NZ_BMNP01000035.1"/>
</dbReference>
<evidence type="ECO:0000313" key="2">
    <source>
        <dbReference type="EMBL" id="MBB4075459.1"/>
    </source>
</evidence>
<keyword evidence="1" id="KW-0472">Membrane</keyword>
<dbReference type="NCBIfam" id="NF033565">
    <property type="entry name" value="trans_MerF"/>
    <property type="match status" value="1"/>
</dbReference>
<comment type="caution">
    <text evidence="2">The sequence shown here is derived from an EMBL/GenBank/DDBJ whole genome shotgun (WGS) entry which is preliminary data.</text>
</comment>
<feature type="transmembrane region" description="Helical" evidence="1">
    <location>
        <begin position="7"/>
        <end position="35"/>
    </location>
</feature>
<dbReference type="AlphaFoldDB" id="A0A840E122"/>
<organism evidence="2 3">
    <name type="scientific">Anoxybacteroides voinovskiense</name>
    <dbReference type="NCBI Taxonomy" id="230470"/>
    <lineage>
        <taxon>Bacteria</taxon>
        <taxon>Bacillati</taxon>
        <taxon>Bacillota</taxon>
        <taxon>Bacilli</taxon>
        <taxon>Bacillales</taxon>
        <taxon>Anoxybacillaceae</taxon>
        <taxon>Anoxybacteroides</taxon>
    </lineage>
</organism>
<dbReference type="EMBL" id="JACIDE010000033">
    <property type="protein sequence ID" value="MBB4075459.1"/>
    <property type="molecule type" value="Genomic_DNA"/>
</dbReference>
<keyword evidence="3" id="KW-1185">Reference proteome</keyword>
<proteinExistence type="predicted"/>
<dbReference type="Gene3D" id="1.10.287.910">
    <property type="entry name" value="bacterial mercury transporter, merf"/>
    <property type="match status" value="1"/>
</dbReference>
<sequence length="76" mass="8054">MNHKKTFIVGIVGAVVTLLCCATPVLVILLGAVGLGAVTGYLDYVLLPALAIFLMLTFYSYHQSKKSASKNDSCCS</sequence>
<name>A0A840E122_9BACL</name>
<dbReference type="InterPro" id="IPR021091">
    <property type="entry name" value="Mercury_ion_transport_MerF"/>
</dbReference>
<feature type="transmembrane region" description="Helical" evidence="1">
    <location>
        <begin position="41"/>
        <end position="61"/>
    </location>
</feature>
<protein>
    <submittedName>
        <fullName evidence="2">Mercuric ion transport protein</fullName>
    </submittedName>
</protein>
<dbReference type="Pfam" id="PF11431">
    <property type="entry name" value="Transport_MerF"/>
    <property type="match status" value="1"/>
</dbReference>
<reference evidence="2 3" key="1">
    <citation type="submission" date="2020-08" db="EMBL/GenBank/DDBJ databases">
        <title>Genomic Encyclopedia of Type Strains, Phase IV (KMG-IV): sequencing the most valuable type-strain genomes for metagenomic binning, comparative biology and taxonomic classification.</title>
        <authorList>
            <person name="Goeker M."/>
        </authorList>
    </citation>
    <scope>NUCLEOTIDE SEQUENCE [LARGE SCALE GENOMIC DNA]</scope>
    <source>
        <strain evidence="2 3">DSM 17075</strain>
    </source>
</reference>
<dbReference type="GO" id="GO:0016020">
    <property type="term" value="C:membrane"/>
    <property type="evidence" value="ECO:0007669"/>
    <property type="project" value="InterPro"/>
</dbReference>
<evidence type="ECO:0000256" key="1">
    <source>
        <dbReference type="SAM" id="Phobius"/>
    </source>
</evidence>
<keyword evidence="1" id="KW-1133">Transmembrane helix</keyword>
<gene>
    <name evidence="2" type="ORF">GGR02_003293</name>
</gene>
<keyword evidence="1" id="KW-0812">Transmembrane</keyword>
<dbReference type="Proteomes" id="UP000559598">
    <property type="component" value="Unassembled WGS sequence"/>
</dbReference>
<accession>A0A840E122</accession>
<evidence type="ECO:0000313" key="3">
    <source>
        <dbReference type="Proteomes" id="UP000559598"/>
    </source>
</evidence>